<dbReference type="InterPro" id="IPR005471">
    <property type="entry name" value="Tscrpt_reg_IclR_N"/>
</dbReference>
<dbReference type="EMBL" id="SNVJ01000031">
    <property type="protein sequence ID" value="MXP65931.1"/>
    <property type="molecule type" value="Genomic_DNA"/>
</dbReference>
<evidence type="ECO:0000256" key="3">
    <source>
        <dbReference type="ARBA" id="ARBA00023163"/>
    </source>
</evidence>
<sequence length="270" mass="29108">MPEDALLVGSVEKAFRVLHAVREGPGAMSLGEIAAASGLDKSAAQRFSHTLWRLGYLEKDARTRRFSLGRQALETAFHYLRTTPLVEVAMPVVAELRRSCGERVSMSLWEGASLIYVIRQQSRREYFWSSLVGRRVPLVSTAGGRAILATLPPEEAEALVRRAIPAALTPRTLTDPAAILEQVRRARAQGYALAVEEVSAGEVTLGAAITRADGRPVAALHIAGSLGEWKPEAFAASFAPLLVEAAQGLSRASQPGRWSSDGEANKSPEE</sequence>
<accession>A0A845BFR7</accession>
<evidence type="ECO:0000256" key="1">
    <source>
        <dbReference type="ARBA" id="ARBA00023015"/>
    </source>
</evidence>
<evidence type="ECO:0000256" key="2">
    <source>
        <dbReference type="ARBA" id="ARBA00023125"/>
    </source>
</evidence>
<dbReference type="InterPro" id="IPR036388">
    <property type="entry name" value="WH-like_DNA-bd_sf"/>
</dbReference>
<dbReference type="Gene3D" id="3.30.450.40">
    <property type="match status" value="1"/>
</dbReference>
<proteinExistence type="predicted"/>
<dbReference type="Proteomes" id="UP000460715">
    <property type="component" value="Unassembled WGS sequence"/>
</dbReference>
<name>A0A845BFR7_9PROT</name>
<dbReference type="PANTHER" id="PTHR30136">
    <property type="entry name" value="HELIX-TURN-HELIX TRANSCRIPTIONAL REGULATOR, ICLR FAMILY"/>
    <property type="match status" value="1"/>
</dbReference>
<dbReference type="OrthoDB" id="6057486at2"/>
<dbReference type="RefSeq" id="WP_160939339.1">
    <property type="nucleotide sequence ID" value="NZ_SNVJ01000031.1"/>
</dbReference>
<keyword evidence="8" id="KW-1185">Reference proteome</keyword>
<dbReference type="GO" id="GO:0003700">
    <property type="term" value="F:DNA-binding transcription factor activity"/>
    <property type="evidence" value="ECO:0007669"/>
    <property type="project" value="TreeGrafter"/>
</dbReference>
<dbReference type="SMART" id="SM00346">
    <property type="entry name" value="HTH_ICLR"/>
    <property type="match status" value="1"/>
</dbReference>
<keyword evidence="2" id="KW-0238">DNA-binding</keyword>
<dbReference type="AlphaFoldDB" id="A0A845BFR7"/>
<evidence type="ECO:0000313" key="8">
    <source>
        <dbReference type="Proteomes" id="UP000460715"/>
    </source>
</evidence>
<feature type="region of interest" description="Disordered" evidence="4">
    <location>
        <begin position="249"/>
        <end position="270"/>
    </location>
</feature>
<dbReference type="Pfam" id="PF09339">
    <property type="entry name" value="HTH_IclR"/>
    <property type="match status" value="1"/>
</dbReference>
<keyword evidence="1" id="KW-0805">Transcription regulation</keyword>
<dbReference type="InterPro" id="IPR014757">
    <property type="entry name" value="Tscrpt_reg_IclR_C"/>
</dbReference>
<dbReference type="GO" id="GO:0045892">
    <property type="term" value="P:negative regulation of DNA-templated transcription"/>
    <property type="evidence" value="ECO:0007669"/>
    <property type="project" value="TreeGrafter"/>
</dbReference>
<keyword evidence="3" id="KW-0804">Transcription</keyword>
<evidence type="ECO:0000313" key="7">
    <source>
        <dbReference type="EMBL" id="MXP65931.1"/>
    </source>
</evidence>
<dbReference type="InterPro" id="IPR050707">
    <property type="entry name" value="HTH_MetabolicPath_Reg"/>
</dbReference>
<dbReference type="InterPro" id="IPR036390">
    <property type="entry name" value="WH_DNA-bd_sf"/>
</dbReference>
<comment type="caution">
    <text evidence="7">The sequence shown here is derived from an EMBL/GenBank/DDBJ whole genome shotgun (WGS) entry which is preliminary data.</text>
</comment>
<evidence type="ECO:0000256" key="4">
    <source>
        <dbReference type="SAM" id="MobiDB-lite"/>
    </source>
</evidence>
<evidence type="ECO:0000259" key="5">
    <source>
        <dbReference type="PROSITE" id="PS51077"/>
    </source>
</evidence>
<reference evidence="7 8" key="1">
    <citation type="submission" date="2019-03" db="EMBL/GenBank/DDBJ databases">
        <title>Roseomonas sp. a novel Roseomonas species isolated from Sea whip Gorgonian.</title>
        <authorList>
            <person name="Li F."/>
            <person name="Pan X."/>
            <person name="Huang S."/>
            <person name="Li Z."/>
            <person name="Meng B."/>
        </authorList>
    </citation>
    <scope>NUCLEOTIDE SEQUENCE [LARGE SCALE GENOMIC DNA]</scope>
    <source>
        <strain evidence="7 8">M0104</strain>
    </source>
</reference>
<feature type="domain" description="IclR-ED" evidence="6">
    <location>
        <begin position="71"/>
        <end position="255"/>
    </location>
</feature>
<dbReference type="Pfam" id="PF01614">
    <property type="entry name" value="IclR_C"/>
    <property type="match status" value="1"/>
</dbReference>
<dbReference type="PROSITE" id="PS51078">
    <property type="entry name" value="ICLR_ED"/>
    <property type="match status" value="1"/>
</dbReference>
<dbReference type="GO" id="GO:0003677">
    <property type="term" value="F:DNA binding"/>
    <property type="evidence" value="ECO:0007669"/>
    <property type="project" value="UniProtKB-KW"/>
</dbReference>
<dbReference type="SUPFAM" id="SSF55781">
    <property type="entry name" value="GAF domain-like"/>
    <property type="match status" value="1"/>
</dbReference>
<dbReference type="SUPFAM" id="SSF46785">
    <property type="entry name" value="Winged helix' DNA-binding domain"/>
    <property type="match status" value="1"/>
</dbReference>
<evidence type="ECO:0000259" key="6">
    <source>
        <dbReference type="PROSITE" id="PS51078"/>
    </source>
</evidence>
<gene>
    <name evidence="7" type="ORF">E0493_21525</name>
</gene>
<dbReference type="PROSITE" id="PS51077">
    <property type="entry name" value="HTH_ICLR"/>
    <property type="match status" value="1"/>
</dbReference>
<feature type="domain" description="HTH iclR-type" evidence="5">
    <location>
        <begin position="8"/>
        <end position="70"/>
    </location>
</feature>
<dbReference type="Gene3D" id="1.10.10.10">
    <property type="entry name" value="Winged helix-like DNA-binding domain superfamily/Winged helix DNA-binding domain"/>
    <property type="match status" value="1"/>
</dbReference>
<dbReference type="PANTHER" id="PTHR30136:SF34">
    <property type="entry name" value="TRANSCRIPTIONAL REGULATOR"/>
    <property type="match status" value="1"/>
</dbReference>
<organism evidence="7 8">
    <name type="scientific">Teichococcus coralli</name>
    <dbReference type="NCBI Taxonomy" id="2545983"/>
    <lineage>
        <taxon>Bacteria</taxon>
        <taxon>Pseudomonadati</taxon>
        <taxon>Pseudomonadota</taxon>
        <taxon>Alphaproteobacteria</taxon>
        <taxon>Acetobacterales</taxon>
        <taxon>Roseomonadaceae</taxon>
        <taxon>Roseomonas</taxon>
    </lineage>
</organism>
<protein>
    <submittedName>
        <fullName evidence="7">IclR family transcriptional regulator</fullName>
    </submittedName>
</protein>
<dbReference type="InterPro" id="IPR029016">
    <property type="entry name" value="GAF-like_dom_sf"/>
</dbReference>